<protein>
    <submittedName>
        <fullName evidence="2">Dienelactone hydrolase family protein</fullName>
    </submittedName>
</protein>
<evidence type="ECO:0000313" key="2">
    <source>
        <dbReference type="EMBL" id="NJC70502.1"/>
    </source>
</evidence>
<comment type="caution">
    <text evidence="2">The sequence shown here is derived from an EMBL/GenBank/DDBJ whole genome shotgun (WGS) entry which is preliminary data.</text>
</comment>
<keyword evidence="2" id="KW-0378">Hydrolase</keyword>
<keyword evidence="3" id="KW-1185">Reference proteome</keyword>
<proteinExistence type="predicted"/>
<accession>A0ABX0XWT9</accession>
<gene>
    <name evidence="2" type="ORF">HC031_12380</name>
</gene>
<dbReference type="SUPFAM" id="SSF53474">
    <property type="entry name" value="alpha/beta-Hydrolases"/>
    <property type="match status" value="1"/>
</dbReference>
<evidence type="ECO:0000313" key="3">
    <source>
        <dbReference type="Proteomes" id="UP000722989"/>
    </source>
</evidence>
<dbReference type="PANTHER" id="PTHR46623:SF6">
    <property type="entry name" value="ALPHA_BETA-HYDROLASES SUPERFAMILY PROTEIN"/>
    <property type="match status" value="1"/>
</dbReference>
<feature type="domain" description="Dienelactone hydrolase" evidence="1">
    <location>
        <begin position="34"/>
        <end position="255"/>
    </location>
</feature>
<sequence length="265" mass="27906">MCYDADATPPRYGAPVTTATGTSLILTSADGTRFDAYLARPGEPSGIGLLVLPDNRGLSGFYTQLCVRLAEQGHTALAVDYFGRSAGVGYAARRADFGELDNLMPHLGALTRDGLYADFDAALDHLRTVDDGVCRTVLSLGFCMGGRFAFQTAEPRFRLAGAIGLYGAPDALQGRPGPIQLAPSFTAPILGMFGGADEGIPVATVEAFDGALTAAGVPHDIVVYPGAPHGFFELSAHEFADAQADAWRRILAFARQRDLASHAGR</sequence>
<dbReference type="Pfam" id="PF01738">
    <property type="entry name" value="DLH"/>
    <property type="match status" value="1"/>
</dbReference>
<name>A0ABX0XWT9_9ACTN</name>
<organism evidence="2 3">
    <name type="scientific">Planosporangium thailandense</name>
    <dbReference type="NCBI Taxonomy" id="765197"/>
    <lineage>
        <taxon>Bacteria</taxon>
        <taxon>Bacillati</taxon>
        <taxon>Actinomycetota</taxon>
        <taxon>Actinomycetes</taxon>
        <taxon>Micromonosporales</taxon>
        <taxon>Micromonosporaceae</taxon>
        <taxon>Planosporangium</taxon>
    </lineage>
</organism>
<dbReference type="InterPro" id="IPR051049">
    <property type="entry name" value="Dienelactone_hydrolase-like"/>
</dbReference>
<dbReference type="Proteomes" id="UP000722989">
    <property type="component" value="Unassembled WGS sequence"/>
</dbReference>
<reference evidence="2 3" key="1">
    <citation type="submission" date="2020-03" db="EMBL/GenBank/DDBJ databases">
        <title>WGS of the type strain of Planosporangium spp.</title>
        <authorList>
            <person name="Thawai C."/>
        </authorList>
    </citation>
    <scope>NUCLEOTIDE SEQUENCE [LARGE SCALE GENOMIC DNA]</scope>
    <source>
        <strain evidence="2 3">TBRC 5610</strain>
    </source>
</reference>
<dbReference type="RefSeq" id="WP_167925379.1">
    <property type="nucleotide sequence ID" value="NZ_JAATVY010000006.1"/>
</dbReference>
<dbReference type="InterPro" id="IPR002925">
    <property type="entry name" value="Dienelactn_hydro"/>
</dbReference>
<dbReference type="Gene3D" id="3.40.50.1820">
    <property type="entry name" value="alpha/beta hydrolase"/>
    <property type="match status" value="1"/>
</dbReference>
<dbReference type="GO" id="GO:0016787">
    <property type="term" value="F:hydrolase activity"/>
    <property type="evidence" value="ECO:0007669"/>
    <property type="project" value="UniProtKB-KW"/>
</dbReference>
<evidence type="ECO:0000259" key="1">
    <source>
        <dbReference type="Pfam" id="PF01738"/>
    </source>
</evidence>
<dbReference type="EMBL" id="JAATVY010000006">
    <property type="protein sequence ID" value="NJC70502.1"/>
    <property type="molecule type" value="Genomic_DNA"/>
</dbReference>
<dbReference type="InterPro" id="IPR029058">
    <property type="entry name" value="AB_hydrolase_fold"/>
</dbReference>
<dbReference type="PANTHER" id="PTHR46623">
    <property type="entry name" value="CARBOXYMETHYLENEBUTENOLIDASE-RELATED"/>
    <property type="match status" value="1"/>
</dbReference>